<organism evidence="1">
    <name type="scientific">marine sediment metagenome</name>
    <dbReference type="NCBI Taxonomy" id="412755"/>
    <lineage>
        <taxon>unclassified sequences</taxon>
        <taxon>metagenomes</taxon>
        <taxon>ecological metagenomes</taxon>
    </lineage>
</organism>
<evidence type="ECO:0000313" key="1">
    <source>
        <dbReference type="EMBL" id="KKK64646.1"/>
    </source>
</evidence>
<dbReference type="AlphaFoldDB" id="A0A0F8ZXI3"/>
<reference evidence="1" key="1">
    <citation type="journal article" date="2015" name="Nature">
        <title>Complex archaea that bridge the gap between prokaryotes and eukaryotes.</title>
        <authorList>
            <person name="Spang A."/>
            <person name="Saw J.H."/>
            <person name="Jorgensen S.L."/>
            <person name="Zaremba-Niedzwiedzka K."/>
            <person name="Martijn J."/>
            <person name="Lind A.E."/>
            <person name="van Eijk R."/>
            <person name="Schleper C."/>
            <person name="Guy L."/>
            <person name="Ettema T.J."/>
        </authorList>
    </citation>
    <scope>NUCLEOTIDE SEQUENCE</scope>
</reference>
<sequence length="37" mass="4182">MNINTILSACMHAERLLRKHHGKIAVTDDSYGMVLIE</sequence>
<feature type="non-terminal residue" evidence="1">
    <location>
        <position position="37"/>
    </location>
</feature>
<gene>
    <name evidence="1" type="ORF">LCGC14_2982070</name>
</gene>
<comment type="caution">
    <text evidence="1">The sequence shown here is derived from an EMBL/GenBank/DDBJ whole genome shotgun (WGS) entry which is preliminary data.</text>
</comment>
<dbReference type="EMBL" id="LAZR01060929">
    <property type="protein sequence ID" value="KKK64646.1"/>
    <property type="molecule type" value="Genomic_DNA"/>
</dbReference>
<name>A0A0F8ZXI3_9ZZZZ</name>
<proteinExistence type="predicted"/>
<accession>A0A0F8ZXI3</accession>
<protein>
    <submittedName>
        <fullName evidence="1">Uncharacterized protein</fullName>
    </submittedName>
</protein>